<name>A0A9K3J837_HELAN</name>
<proteinExistence type="predicted"/>
<accession>A0A9K3J837</accession>
<reference evidence="1" key="2">
    <citation type="submission" date="2020-06" db="EMBL/GenBank/DDBJ databases">
        <title>Helianthus annuus Genome sequencing and assembly Release 2.</title>
        <authorList>
            <person name="Gouzy J."/>
            <person name="Langlade N."/>
            <person name="Munos S."/>
        </authorList>
    </citation>
    <scope>NUCLEOTIDE SEQUENCE</scope>
    <source>
        <tissue evidence="1">Leaves</tissue>
    </source>
</reference>
<evidence type="ECO:0000313" key="1">
    <source>
        <dbReference type="EMBL" id="KAF5810134.1"/>
    </source>
</evidence>
<sequence length="83" mass="9910">MYVWTEDLEQSKKQQHTRHAYFALHLSIQFNSIPPVKKNQMSTAWTNMSFDGIIHRDVMGLGEISLELWLYKCSWTQIYFQNV</sequence>
<dbReference type="EMBL" id="MNCJ02000319">
    <property type="protein sequence ID" value="KAF5810134.1"/>
    <property type="molecule type" value="Genomic_DNA"/>
</dbReference>
<dbReference type="Gramene" id="mRNA:HanXRQr2_Chr04g0165861">
    <property type="protein sequence ID" value="mRNA:HanXRQr2_Chr04g0165861"/>
    <property type="gene ID" value="HanXRQr2_Chr04g0165861"/>
</dbReference>
<evidence type="ECO:0000313" key="2">
    <source>
        <dbReference type="Proteomes" id="UP000215914"/>
    </source>
</evidence>
<dbReference type="Proteomes" id="UP000215914">
    <property type="component" value="Unassembled WGS sequence"/>
</dbReference>
<organism evidence="1 2">
    <name type="scientific">Helianthus annuus</name>
    <name type="common">Common sunflower</name>
    <dbReference type="NCBI Taxonomy" id="4232"/>
    <lineage>
        <taxon>Eukaryota</taxon>
        <taxon>Viridiplantae</taxon>
        <taxon>Streptophyta</taxon>
        <taxon>Embryophyta</taxon>
        <taxon>Tracheophyta</taxon>
        <taxon>Spermatophyta</taxon>
        <taxon>Magnoliopsida</taxon>
        <taxon>eudicotyledons</taxon>
        <taxon>Gunneridae</taxon>
        <taxon>Pentapetalae</taxon>
        <taxon>asterids</taxon>
        <taxon>campanulids</taxon>
        <taxon>Asterales</taxon>
        <taxon>Asteraceae</taxon>
        <taxon>Asteroideae</taxon>
        <taxon>Heliantheae alliance</taxon>
        <taxon>Heliantheae</taxon>
        <taxon>Helianthus</taxon>
    </lineage>
</organism>
<reference evidence="1" key="1">
    <citation type="journal article" date="2017" name="Nature">
        <title>The sunflower genome provides insights into oil metabolism, flowering and Asterid evolution.</title>
        <authorList>
            <person name="Badouin H."/>
            <person name="Gouzy J."/>
            <person name="Grassa C.J."/>
            <person name="Murat F."/>
            <person name="Staton S.E."/>
            <person name="Cottret L."/>
            <person name="Lelandais-Briere C."/>
            <person name="Owens G.L."/>
            <person name="Carrere S."/>
            <person name="Mayjonade B."/>
            <person name="Legrand L."/>
            <person name="Gill N."/>
            <person name="Kane N.C."/>
            <person name="Bowers J.E."/>
            <person name="Hubner S."/>
            <person name="Bellec A."/>
            <person name="Berard A."/>
            <person name="Berges H."/>
            <person name="Blanchet N."/>
            <person name="Boniface M.C."/>
            <person name="Brunel D."/>
            <person name="Catrice O."/>
            <person name="Chaidir N."/>
            <person name="Claudel C."/>
            <person name="Donnadieu C."/>
            <person name="Faraut T."/>
            <person name="Fievet G."/>
            <person name="Helmstetter N."/>
            <person name="King M."/>
            <person name="Knapp S.J."/>
            <person name="Lai Z."/>
            <person name="Le Paslier M.C."/>
            <person name="Lippi Y."/>
            <person name="Lorenzon L."/>
            <person name="Mandel J.R."/>
            <person name="Marage G."/>
            <person name="Marchand G."/>
            <person name="Marquand E."/>
            <person name="Bret-Mestries E."/>
            <person name="Morien E."/>
            <person name="Nambeesan S."/>
            <person name="Nguyen T."/>
            <person name="Pegot-Espagnet P."/>
            <person name="Pouilly N."/>
            <person name="Raftis F."/>
            <person name="Sallet E."/>
            <person name="Schiex T."/>
            <person name="Thomas J."/>
            <person name="Vandecasteele C."/>
            <person name="Vares D."/>
            <person name="Vear F."/>
            <person name="Vautrin S."/>
            <person name="Crespi M."/>
            <person name="Mangin B."/>
            <person name="Burke J.M."/>
            <person name="Salse J."/>
            <person name="Munos S."/>
            <person name="Vincourt P."/>
            <person name="Rieseberg L.H."/>
            <person name="Langlade N.B."/>
        </authorList>
    </citation>
    <scope>NUCLEOTIDE SEQUENCE</scope>
    <source>
        <tissue evidence="1">Leaves</tissue>
    </source>
</reference>
<keyword evidence="2" id="KW-1185">Reference proteome</keyword>
<comment type="caution">
    <text evidence="1">The sequence shown here is derived from an EMBL/GenBank/DDBJ whole genome shotgun (WGS) entry which is preliminary data.</text>
</comment>
<gene>
    <name evidence="1" type="ORF">HanXRQr2_Chr04g0165861</name>
</gene>
<protein>
    <submittedName>
        <fullName evidence="1">Uncharacterized protein</fullName>
    </submittedName>
</protein>
<dbReference type="AlphaFoldDB" id="A0A9K3J837"/>